<proteinExistence type="predicted"/>
<dbReference type="Proteomes" id="UP000000493">
    <property type="component" value="Chromosome"/>
</dbReference>
<gene>
    <name evidence="1" type="ordered locus">Runsl_2776</name>
</gene>
<reference evidence="2" key="1">
    <citation type="submission" date="2011-06" db="EMBL/GenBank/DDBJ databases">
        <title>The complete genome of chromosome of Runella slithyformis DSM 19594.</title>
        <authorList>
            <consortium name="US DOE Joint Genome Institute (JGI-PGF)"/>
            <person name="Lucas S."/>
            <person name="Han J."/>
            <person name="Lapidus A."/>
            <person name="Bruce D."/>
            <person name="Goodwin L."/>
            <person name="Pitluck S."/>
            <person name="Peters L."/>
            <person name="Kyrpides N."/>
            <person name="Mavromatis K."/>
            <person name="Ivanova N."/>
            <person name="Ovchinnikova G."/>
            <person name="Zhang X."/>
            <person name="Misra M."/>
            <person name="Detter J.C."/>
            <person name="Tapia R."/>
            <person name="Han C."/>
            <person name="Land M."/>
            <person name="Hauser L."/>
            <person name="Markowitz V."/>
            <person name="Cheng J.-F."/>
            <person name="Hugenholtz P."/>
            <person name="Woyke T."/>
            <person name="Wu D."/>
            <person name="Tindall B."/>
            <person name="Faehrich R."/>
            <person name="Brambilla E."/>
            <person name="Klenk H.-P."/>
            <person name="Eisen J.A."/>
        </authorList>
    </citation>
    <scope>NUCLEOTIDE SEQUENCE [LARGE SCALE GENOMIC DNA]</scope>
    <source>
        <strain evidence="2">ATCC 29530 / DSM 19594 / LMG 11500 / NCIMB 11436 / LSU 4</strain>
    </source>
</reference>
<dbReference type="Gene3D" id="1.20.1440.30">
    <property type="entry name" value="Biosynthetic Protein domain"/>
    <property type="match status" value="1"/>
</dbReference>
<accession>A0A7U3ZL19</accession>
<dbReference type="PANTHER" id="PTHR31299">
    <property type="entry name" value="ESTERASE, PUTATIVE (AFU_ORTHOLOGUE AFUA_1G05850)-RELATED"/>
    <property type="match status" value="1"/>
</dbReference>
<dbReference type="Pfam" id="PF05139">
    <property type="entry name" value="Erythro_esteras"/>
    <property type="match status" value="1"/>
</dbReference>
<dbReference type="PANTHER" id="PTHR31299:SF0">
    <property type="entry name" value="ESTERASE, PUTATIVE (AFU_ORTHOLOGUE AFUA_1G05850)-RELATED"/>
    <property type="match status" value="1"/>
</dbReference>
<organism evidence="1 2">
    <name type="scientific">Runella slithyformis (strain ATCC 29530 / DSM 19594 / LMG 11500 / NCIMB 11436 / LSU 4)</name>
    <dbReference type="NCBI Taxonomy" id="761193"/>
    <lineage>
        <taxon>Bacteria</taxon>
        <taxon>Pseudomonadati</taxon>
        <taxon>Bacteroidota</taxon>
        <taxon>Cytophagia</taxon>
        <taxon>Cytophagales</taxon>
        <taxon>Spirosomataceae</taxon>
        <taxon>Runella</taxon>
    </lineage>
</organism>
<dbReference type="PROSITE" id="PS51257">
    <property type="entry name" value="PROKAR_LIPOPROTEIN"/>
    <property type="match status" value="1"/>
</dbReference>
<dbReference type="EMBL" id="CP002859">
    <property type="protein sequence ID" value="AEI49170.1"/>
    <property type="molecule type" value="Genomic_DNA"/>
</dbReference>
<dbReference type="CDD" id="cd14728">
    <property type="entry name" value="Ere-like"/>
    <property type="match status" value="1"/>
</dbReference>
<name>A0A7U3ZL19_RUNSL</name>
<evidence type="ECO:0000313" key="2">
    <source>
        <dbReference type="Proteomes" id="UP000000493"/>
    </source>
</evidence>
<evidence type="ECO:0000313" key="1">
    <source>
        <dbReference type="EMBL" id="AEI49170.1"/>
    </source>
</evidence>
<dbReference type="GO" id="GO:0046677">
    <property type="term" value="P:response to antibiotic"/>
    <property type="evidence" value="ECO:0007669"/>
    <property type="project" value="InterPro"/>
</dbReference>
<dbReference type="Gene3D" id="3.40.1660.10">
    <property type="entry name" value="EreA-like (biosynthetic domain)"/>
    <property type="match status" value="1"/>
</dbReference>
<dbReference type="RefSeq" id="WP_013928479.1">
    <property type="nucleotide sequence ID" value="NC_015703.1"/>
</dbReference>
<keyword evidence="2" id="KW-1185">Reference proteome</keyword>
<protein>
    <submittedName>
        <fullName evidence="1">Erythromycin esterase</fullName>
    </submittedName>
</protein>
<dbReference type="KEGG" id="rsi:Runsl_2776"/>
<dbReference type="AlphaFoldDB" id="A0A7U3ZL19"/>
<dbReference type="InterPro" id="IPR007815">
    <property type="entry name" value="Emycin_Estase"/>
</dbReference>
<dbReference type="SUPFAM" id="SSF159501">
    <property type="entry name" value="EreA/ChaN-like"/>
    <property type="match status" value="1"/>
</dbReference>
<reference evidence="1 2" key="2">
    <citation type="journal article" date="2012" name="Stand. Genomic Sci.">
        <title>Complete genome sequence of the aquatic bacterium Runella slithyformis type strain (LSU 4(T)).</title>
        <authorList>
            <person name="Copeland A."/>
            <person name="Zhang X."/>
            <person name="Misra M."/>
            <person name="Lapidus A."/>
            <person name="Nolan M."/>
            <person name="Lucas S."/>
            <person name="Deshpande S."/>
            <person name="Cheng J.F."/>
            <person name="Tapia R."/>
            <person name="Goodwin L.A."/>
            <person name="Pitluck S."/>
            <person name="Liolios K."/>
            <person name="Pagani I."/>
            <person name="Ivanova N."/>
            <person name="Mikhailova N."/>
            <person name="Pati A."/>
            <person name="Chen A."/>
            <person name="Palaniappan K."/>
            <person name="Land M."/>
            <person name="Hauser L."/>
            <person name="Pan C."/>
            <person name="Jeffries C.D."/>
            <person name="Detter J.C."/>
            <person name="Brambilla E.M."/>
            <person name="Rohde M."/>
            <person name="Djao O.D."/>
            <person name="Goker M."/>
            <person name="Sikorski J."/>
            <person name="Tindall B.J."/>
            <person name="Woyke T."/>
            <person name="Bristow J."/>
            <person name="Eisen J.A."/>
            <person name="Markowitz V."/>
            <person name="Hugenholtz P."/>
            <person name="Kyrpides N.C."/>
            <person name="Klenk H.P."/>
            <person name="Mavromatis K."/>
        </authorList>
    </citation>
    <scope>NUCLEOTIDE SEQUENCE [LARGE SCALE GENOMIC DNA]</scope>
    <source>
        <strain evidence="2">ATCC 29530 / DSM 19594 / LMG 11500 / NCIMB 11436 / LSU 4</strain>
    </source>
</reference>
<dbReference type="Gene3D" id="3.30.1870.10">
    <property type="entry name" value="EreA-like, domain 2"/>
    <property type="match status" value="1"/>
</dbReference>
<sequence>MKQLLIFTLSIFFITSCTHNTIRNQSGSILETLKKDDFQGKTVAISPLDPAAPFTDLQPLNTLWQSKQVIGVGEASHGTNEFYLLRHRLLAYAVQQHGLRTLALEVHFAAGQALDKYIKSGTGDLKQILHNSGYWIYTTREFAVLINWMKAYNVGKAPEQQLSIYGIDAQPQGAKGSVTALRAFFEKNDPTYLTAYDGLTKSIADGFPEFNAVTSQEEAVKLAPAYSQLLVGKIDRIQQYLVQKQAQLAAAPGYAIALKHAQVLQLGMTQIGLTDPDDGLGFRDEYMADNVAWVNTQAVGTKVMVFAHNGHINTHRSTGIRKEVSWMGNHLRKKFGAEYYATGFLFNEGSFRVSGPTGLYTATVKPKADSPLTQAFAGLGQTPFFFDLATVNRSPGLKAILEKEYFFYSAAASYAGEDSAGQFYTLPTAFDGLIFVAKTTPTQGL</sequence>
<dbReference type="InterPro" id="IPR052036">
    <property type="entry name" value="Hydrolase/PRTase-associated"/>
</dbReference>